<reference evidence="4 5" key="1">
    <citation type="submission" date="2019-02" db="EMBL/GenBank/DDBJ databases">
        <title>Opniocepnalus argus genome.</title>
        <authorList>
            <person name="Zhou C."/>
            <person name="Xiao S."/>
        </authorList>
    </citation>
    <scope>NUCLEOTIDE SEQUENCE [LARGE SCALE GENOMIC DNA]</scope>
    <source>
        <strain evidence="4">OARG1902GOOAL</strain>
        <tissue evidence="4">Muscle</tissue>
    </source>
</reference>
<dbReference type="GO" id="GO:0008009">
    <property type="term" value="F:chemokine activity"/>
    <property type="evidence" value="ECO:0007669"/>
    <property type="project" value="InterPro"/>
</dbReference>
<protein>
    <submittedName>
        <fullName evidence="4">C-C motif chemokine 14 Chemokine CC-1/CC-3</fullName>
    </submittedName>
</protein>
<evidence type="ECO:0000259" key="3">
    <source>
        <dbReference type="SMART" id="SM00199"/>
    </source>
</evidence>
<dbReference type="PANTHER" id="PTHR12015">
    <property type="entry name" value="SMALL INDUCIBLE CYTOKINE A"/>
    <property type="match status" value="1"/>
</dbReference>
<dbReference type="Proteomes" id="UP000503349">
    <property type="component" value="Chromosome 13"/>
</dbReference>
<gene>
    <name evidence="4" type="ORF">EXN66_Car013223</name>
</gene>
<feature type="domain" description="Chemokine interleukin-8-like" evidence="3">
    <location>
        <begin position="26"/>
        <end position="83"/>
    </location>
</feature>
<feature type="signal peptide" evidence="2">
    <location>
        <begin position="1"/>
        <end position="20"/>
    </location>
</feature>
<dbReference type="EMBL" id="CM015724">
    <property type="protein sequence ID" value="KAF3697543.1"/>
    <property type="molecule type" value="Genomic_DNA"/>
</dbReference>
<sequence>MKNILLLCILGAALVSTVVCQTLIGPKECCFDFYPRRIKKDLIRSYYMTDNQCSKTGIILVTARSHICMDPADAWVQSIKKTLDEKSL</sequence>
<dbReference type="SMART" id="SM00199">
    <property type="entry name" value="SCY"/>
    <property type="match status" value="1"/>
</dbReference>
<evidence type="ECO:0000313" key="5">
    <source>
        <dbReference type="Proteomes" id="UP000503349"/>
    </source>
</evidence>
<organism evidence="4 5">
    <name type="scientific">Channa argus</name>
    <name type="common">Northern snakehead</name>
    <name type="synonym">Ophicephalus argus</name>
    <dbReference type="NCBI Taxonomy" id="215402"/>
    <lineage>
        <taxon>Eukaryota</taxon>
        <taxon>Metazoa</taxon>
        <taxon>Chordata</taxon>
        <taxon>Craniata</taxon>
        <taxon>Vertebrata</taxon>
        <taxon>Euteleostomi</taxon>
        <taxon>Actinopterygii</taxon>
        <taxon>Neopterygii</taxon>
        <taxon>Teleostei</taxon>
        <taxon>Neoteleostei</taxon>
        <taxon>Acanthomorphata</taxon>
        <taxon>Anabantaria</taxon>
        <taxon>Anabantiformes</taxon>
        <taxon>Channoidei</taxon>
        <taxon>Channidae</taxon>
        <taxon>Channa</taxon>
    </lineage>
</organism>
<name>A0A6G1Q5B3_CHAAH</name>
<evidence type="ECO:0000256" key="2">
    <source>
        <dbReference type="SAM" id="SignalP"/>
    </source>
</evidence>
<dbReference type="GO" id="GO:0005615">
    <property type="term" value="C:extracellular space"/>
    <property type="evidence" value="ECO:0007669"/>
    <property type="project" value="UniProtKB-KW"/>
</dbReference>
<evidence type="ECO:0000256" key="1">
    <source>
        <dbReference type="ARBA" id="ARBA00022514"/>
    </source>
</evidence>
<dbReference type="SUPFAM" id="SSF54117">
    <property type="entry name" value="Interleukin 8-like chemokines"/>
    <property type="match status" value="1"/>
</dbReference>
<dbReference type="InterPro" id="IPR039809">
    <property type="entry name" value="Chemokine_b/g/d"/>
</dbReference>
<dbReference type="AlphaFoldDB" id="A0A6G1Q5B3"/>
<evidence type="ECO:0000313" key="4">
    <source>
        <dbReference type="EMBL" id="KAF3697543.1"/>
    </source>
</evidence>
<dbReference type="Pfam" id="PF00048">
    <property type="entry name" value="IL8"/>
    <property type="match status" value="1"/>
</dbReference>
<dbReference type="Gene3D" id="2.40.50.40">
    <property type="match status" value="1"/>
</dbReference>
<reference evidence="5" key="2">
    <citation type="submission" date="2019-02" db="EMBL/GenBank/DDBJ databases">
        <title>Opniocepnalus argus Var Kimnra genome.</title>
        <authorList>
            <person name="Zhou C."/>
            <person name="Xiao S."/>
        </authorList>
    </citation>
    <scope>NUCLEOTIDE SEQUENCE [LARGE SCALE GENOMIC DNA]</scope>
</reference>
<feature type="chain" id="PRO_5026344493" evidence="2">
    <location>
        <begin position="21"/>
        <end position="88"/>
    </location>
</feature>
<dbReference type="GO" id="GO:0006955">
    <property type="term" value="P:immune response"/>
    <property type="evidence" value="ECO:0007669"/>
    <property type="project" value="InterPro"/>
</dbReference>
<dbReference type="InterPro" id="IPR001811">
    <property type="entry name" value="Chemokine_IL8-like_dom"/>
</dbReference>
<keyword evidence="1" id="KW-0202">Cytokine</keyword>
<keyword evidence="5" id="KW-1185">Reference proteome</keyword>
<keyword evidence="2" id="KW-0732">Signal</keyword>
<proteinExistence type="predicted"/>
<dbReference type="InterPro" id="IPR036048">
    <property type="entry name" value="Interleukin_8-like_sf"/>
</dbReference>
<dbReference type="CDD" id="cd00272">
    <property type="entry name" value="Chemokine_CC"/>
    <property type="match status" value="1"/>
</dbReference>
<accession>A0A6G1Q5B3</accession>